<name>A0A060HTL7_9ARCH</name>
<keyword evidence="2" id="KW-0325">Glycoprotein</keyword>
<dbReference type="Proteomes" id="UP000027093">
    <property type="component" value="Chromosome"/>
</dbReference>
<dbReference type="PANTHER" id="PTHR10605:SF56">
    <property type="entry name" value="BIFUNCTIONAL HEPARAN SULFATE N-DEACETYLASE_N-SULFOTRANSFERASE"/>
    <property type="match status" value="1"/>
</dbReference>
<dbReference type="Gene3D" id="3.40.50.300">
    <property type="entry name" value="P-loop containing nucleotide triphosphate hydrolases"/>
    <property type="match status" value="1"/>
</dbReference>
<dbReference type="KEGG" id="nvn:NVIE_021720"/>
<sequence>MRFLLKLIFIRYVLRDIVIKSIWPNFFIVGAHKGGTTSLYEYLTQVPDIYMSKMKEPHFFAPNVQPTSKFPYKVIRSEQKYLDLFKDGETKLAVGEASTSYLWDPKSPHLISEKIPNAKIIMILRDPVTRAFSHYLMSFRGGVETLPFYDALVKDYALQRKGFGISNLYIELGFYSEQVKKYLEIFGKENVKILIFEEFIQNTEHSVIDTLKFLRIQSKVPNNIDTAYNSFFVPRNNLVLSLLRNRAVSALAGTLPTSLIDWLRGNKLLFKKTGKPQISAKERQFLTEIYRDDVAALSSILGRRLPWTCQF</sequence>
<accession>A0A060HTL7</accession>
<dbReference type="AlphaFoldDB" id="A0A060HTL7"/>
<keyword evidence="1 4" id="KW-0808">Transferase</keyword>
<dbReference type="SUPFAM" id="SSF52540">
    <property type="entry name" value="P-loop containing nucleoside triphosphate hydrolases"/>
    <property type="match status" value="1"/>
</dbReference>
<dbReference type="GO" id="GO:0008146">
    <property type="term" value="F:sulfotransferase activity"/>
    <property type="evidence" value="ECO:0007669"/>
    <property type="project" value="InterPro"/>
</dbReference>
<feature type="domain" description="Sulfotransferase" evidence="3">
    <location>
        <begin position="25"/>
        <end position="219"/>
    </location>
</feature>
<evidence type="ECO:0000313" key="4">
    <source>
        <dbReference type="EMBL" id="AIC16432.1"/>
    </source>
</evidence>
<dbReference type="HOGENOM" id="CLU_017703_1_1_2"/>
<reference evidence="4 5" key="1">
    <citation type="journal article" date="2014" name="Int. J. Syst. Evol. Microbiol.">
        <title>Nitrososphaera viennensis gen. nov., sp. nov., an aerobic and mesophilic, ammonia-oxidizing archaeon from soil and a member of the archaeal phylum Thaumarchaeota.</title>
        <authorList>
            <person name="Stieglmeier M."/>
            <person name="Klingl A."/>
            <person name="Alves R.J."/>
            <person name="Rittmann S.K."/>
            <person name="Melcher M."/>
            <person name="Leisch N."/>
            <person name="Schleper C."/>
        </authorList>
    </citation>
    <scope>NUCLEOTIDE SEQUENCE [LARGE SCALE GENOMIC DNA]</scope>
    <source>
        <strain evidence="4">EN76</strain>
    </source>
</reference>
<dbReference type="Pfam" id="PF00685">
    <property type="entry name" value="Sulfotransfer_1"/>
    <property type="match status" value="1"/>
</dbReference>
<dbReference type="InterPro" id="IPR037359">
    <property type="entry name" value="NST/OST"/>
</dbReference>
<evidence type="ECO:0000256" key="1">
    <source>
        <dbReference type="ARBA" id="ARBA00022679"/>
    </source>
</evidence>
<evidence type="ECO:0000313" key="5">
    <source>
        <dbReference type="Proteomes" id="UP000027093"/>
    </source>
</evidence>
<proteinExistence type="predicted"/>
<organism evidence="4 5">
    <name type="scientific">Nitrososphaera viennensis EN76</name>
    <dbReference type="NCBI Taxonomy" id="926571"/>
    <lineage>
        <taxon>Archaea</taxon>
        <taxon>Nitrososphaerota</taxon>
        <taxon>Nitrososphaeria</taxon>
        <taxon>Nitrososphaerales</taxon>
        <taxon>Nitrososphaeraceae</taxon>
        <taxon>Nitrososphaera</taxon>
    </lineage>
</organism>
<keyword evidence="5" id="KW-1185">Reference proteome</keyword>
<gene>
    <name evidence="4" type="ORF">NVIE_021720</name>
</gene>
<protein>
    <submittedName>
        <fullName evidence="4">Putative Sulfotransferase domain protein</fullName>
    </submittedName>
</protein>
<dbReference type="InterPro" id="IPR027417">
    <property type="entry name" value="P-loop_NTPase"/>
</dbReference>
<evidence type="ECO:0000259" key="3">
    <source>
        <dbReference type="Pfam" id="PF00685"/>
    </source>
</evidence>
<dbReference type="EMBL" id="CP007536">
    <property type="protein sequence ID" value="AIC16432.1"/>
    <property type="molecule type" value="Genomic_DNA"/>
</dbReference>
<dbReference type="PANTHER" id="PTHR10605">
    <property type="entry name" value="HEPARAN SULFATE SULFOTRANSFERASE"/>
    <property type="match status" value="1"/>
</dbReference>
<dbReference type="STRING" id="926571.NVIE_021720"/>
<dbReference type="InterPro" id="IPR000863">
    <property type="entry name" value="Sulfotransferase_dom"/>
</dbReference>
<evidence type="ECO:0000256" key="2">
    <source>
        <dbReference type="ARBA" id="ARBA00023180"/>
    </source>
</evidence>